<evidence type="ECO:0000256" key="3">
    <source>
        <dbReference type="PIRSR" id="PIRSR039004-3"/>
    </source>
</evidence>
<proteinExistence type="predicted"/>
<organism evidence="5 6">
    <name type="scientific">Candidatus Segetimicrobium genomatis</name>
    <dbReference type="NCBI Taxonomy" id="2569760"/>
    <lineage>
        <taxon>Bacteria</taxon>
        <taxon>Bacillati</taxon>
        <taxon>Candidatus Sysuimicrobiota</taxon>
        <taxon>Candidatus Sysuimicrobiia</taxon>
        <taxon>Candidatus Sysuimicrobiales</taxon>
        <taxon>Candidatus Segetimicrobiaceae</taxon>
        <taxon>Candidatus Segetimicrobium</taxon>
    </lineage>
</organism>
<dbReference type="InterPro" id="IPR006680">
    <property type="entry name" value="Amidohydro-rel"/>
</dbReference>
<sequence>MAGSDKYFDVIVAGGHVLDPGAGIEGDYDLGITDGRITAVAAALTRGPTTRIIDARDHIVTPGLVDLHTHVYWGATYWGIEADPVAARSGVTTWIDVGSAGAYSFPGFRRYVIEHSRARIYALLNLSSIGLIAPTWEFANIDYCDADLAAKIVDANRDIILGIKARIDGKTTRGVGIRPLEIARALADRVELPLMVHIGNGPPTIEEVARLLRPGDILTHCFTGGDMRIVTADGRAQAEIKALHDRGLILDIGHGAGSFSYETAERLLAQGIMPDVISSDIHQLSIQGPMFDLPTTLSKFLNLGMSLRDVIERATARPARAVRRPELGTLRLGSQADLALFRLEEGEYAFHDVEMRRRSGTRRLVNTLTLVAGEPLAKTPERPLHVWAVLPEHQRPILERGKEGGSTIHSNADL</sequence>
<dbReference type="InterPro" id="IPR011059">
    <property type="entry name" value="Metal-dep_hydrolase_composite"/>
</dbReference>
<feature type="domain" description="Amidohydrolase-related" evidence="4">
    <location>
        <begin position="59"/>
        <end position="343"/>
    </location>
</feature>
<dbReference type="PANTHER" id="PTHR42717">
    <property type="entry name" value="DIHYDROOROTASE-RELATED"/>
    <property type="match status" value="1"/>
</dbReference>
<feature type="binding site" evidence="1">
    <location>
        <position position="68"/>
    </location>
    <ligand>
        <name>Zn(2+)</name>
        <dbReference type="ChEBI" id="CHEBI:29105"/>
        <label>1</label>
    </ligand>
</feature>
<keyword evidence="1" id="KW-0862">Zinc</keyword>
<dbReference type="PANTHER" id="PTHR42717:SF1">
    <property type="entry name" value="IMIDAZOLONEPROPIONASE AND RELATED AMIDOHYDROLASES"/>
    <property type="match status" value="1"/>
</dbReference>
<protein>
    <submittedName>
        <fullName evidence="5">Amidohydrolase/deacetylase family metallohydrolase</fullName>
    </submittedName>
</protein>
<dbReference type="Gene3D" id="2.30.40.10">
    <property type="entry name" value="Urease, subunit C, domain 1"/>
    <property type="match status" value="1"/>
</dbReference>
<reference evidence="5 6" key="1">
    <citation type="journal article" date="2019" name="Nat. Microbiol.">
        <title>Mediterranean grassland soil C-N compound turnover is dependent on rainfall and depth, and is mediated by genomically divergent microorganisms.</title>
        <authorList>
            <person name="Diamond S."/>
            <person name="Andeer P.F."/>
            <person name="Li Z."/>
            <person name="Crits-Christoph A."/>
            <person name="Burstein D."/>
            <person name="Anantharaman K."/>
            <person name="Lane K.R."/>
            <person name="Thomas B.C."/>
            <person name="Pan C."/>
            <person name="Northen T.R."/>
            <person name="Banfield J.F."/>
        </authorList>
    </citation>
    <scope>NUCLEOTIDE SEQUENCE [LARGE SCALE GENOMIC DNA]</scope>
    <source>
        <strain evidence="5">NP_3</strain>
    </source>
</reference>
<comment type="caution">
    <text evidence="5">The sequence shown here is derived from an EMBL/GenBank/DDBJ whole genome shotgun (WGS) entry which is preliminary data.</text>
</comment>
<gene>
    <name evidence="5" type="ORF">E6H00_03450</name>
</gene>
<dbReference type="PIRSF" id="PIRSF039004">
    <property type="entry name" value="ADE_EF_0837"/>
    <property type="match status" value="1"/>
</dbReference>
<evidence type="ECO:0000256" key="2">
    <source>
        <dbReference type="PIRSR" id="PIRSR039004-2"/>
    </source>
</evidence>
<dbReference type="GO" id="GO:0019213">
    <property type="term" value="F:deacetylase activity"/>
    <property type="evidence" value="ECO:0007669"/>
    <property type="project" value="InterPro"/>
</dbReference>
<feature type="binding site" description="via carbamate group" evidence="1">
    <location>
        <position position="164"/>
    </location>
    <ligand>
        <name>Zn(2+)</name>
        <dbReference type="ChEBI" id="CHEBI:29105"/>
        <label>1</label>
    </ligand>
</feature>
<dbReference type="Proteomes" id="UP000318509">
    <property type="component" value="Unassembled WGS sequence"/>
</dbReference>
<dbReference type="GO" id="GO:0046872">
    <property type="term" value="F:metal ion binding"/>
    <property type="evidence" value="ECO:0007669"/>
    <property type="project" value="UniProtKB-KW"/>
</dbReference>
<dbReference type="EMBL" id="VBAK01000083">
    <property type="protein sequence ID" value="TMI91748.1"/>
    <property type="molecule type" value="Genomic_DNA"/>
</dbReference>
<dbReference type="Pfam" id="PF01979">
    <property type="entry name" value="Amidohydro_1"/>
    <property type="match status" value="1"/>
</dbReference>
<dbReference type="Gene3D" id="3.20.20.140">
    <property type="entry name" value="Metal-dependent hydrolases"/>
    <property type="match status" value="1"/>
</dbReference>
<dbReference type="NCBIfam" id="NF006689">
    <property type="entry name" value="PRK09237.1"/>
    <property type="match status" value="1"/>
</dbReference>
<accession>A0A537K7I1</accession>
<dbReference type="SUPFAM" id="SSF51338">
    <property type="entry name" value="Composite domain of metallo-dependent hydrolases"/>
    <property type="match status" value="1"/>
</dbReference>
<keyword evidence="1" id="KW-0479">Metal-binding</keyword>
<feature type="binding site" evidence="1">
    <location>
        <position position="197"/>
    </location>
    <ligand>
        <name>Zn(2+)</name>
        <dbReference type="ChEBI" id="CHEBI:29105"/>
        <label>2</label>
    </ligand>
</feature>
<dbReference type="SUPFAM" id="SSF51556">
    <property type="entry name" value="Metallo-dependent hydrolases"/>
    <property type="match status" value="1"/>
</dbReference>
<feature type="binding site" description="via carbamate group" evidence="1">
    <location>
        <position position="164"/>
    </location>
    <ligand>
        <name>Zn(2+)</name>
        <dbReference type="ChEBI" id="CHEBI:29105"/>
        <label>2</label>
    </ligand>
</feature>
<evidence type="ECO:0000313" key="6">
    <source>
        <dbReference type="Proteomes" id="UP000318509"/>
    </source>
</evidence>
<feature type="modified residue" description="N6-carboxylysine" evidence="2">
    <location>
        <position position="164"/>
    </location>
</feature>
<feature type="site" description="Transition state stabilizer" evidence="3">
    <location>
        <position position="166"/>
    </location>
</feature>
<feature type="binding site" evidence="1">
    <location>
        <position position="220"/>
    </location>
    <ligand>
        <name>Zn(2+)</name>
        <dbReference type="ChEBI" id="CHEBI:29105"/>
        <label>2</label>
    </ligand>
</feature>
<dbReference type="AlphaFoldDB" id="A0A537K7I1"/>
<dbReference type="InterPro" id="IPR032466">
    <property type="entry name" value="Metal_Hydrolase"/>
</dbReference>
<dbReference type="GO" id="GO:0016810">
    <property type="term" value="F:hydrolase activity, acting on carbon-nitrogen (but not peptide) bonds"/>
    <property type="evidence" value="ECO:0007669"/>
    <property type="project" value="InterPro"/>
</dbReference>
<evidence type="ECO:0000313" key="5">
    <source>
        <dbReference type="EMBL" id="TMI91748.1"/>
    </source>
</evidence>
<keyword evidence="5" id="KW-0378">Hydrolase</keyword>
<feature type="binding site" evidence="1">
    <location>
        <position position="70"/>
    </location>
    <ligand>
        <name>Zn(2+)</name>
        <dbReference type="ChEBI" id="CHEBI:29105"/>
        <label>1</label>
    </ligand>
</feature>
<name>A0A537K7I1_9BACT</name>
<evidence type="ECO:0000259" key="4">
    <source>
        <dbReference type="Pfam" id="PF01979"/>
    </source>
</evidence>
<dbReference type="InterPro" id="IPR020043">
    <property type="entry name" value="Deacetylase_Atu3266-like"/>
</dbReference>
<evidence type="ECO:0000256" key="1">
    <source>
        <dbReference type="PIRSR" id="PIRSR039004-1"/>
    </source>
</evidence>
<feature type="binding site" evidence="1">
    <location>
        <position position="280"/>
    </location>
    <ligand>
        <name>Zn(2+)</name>
        <dbReference type="ChEBI" id="CHEBI:29105"/>
        <label>1</label>
    </ligand>
</feature>